<comment type="function">
    <text evidence="6">Catalyzes the conversion of 7,8-dihydroneopterin to 6-hydroxymethyl-7,8-dihydropterin.</text>
</comment>
<dbReference type="GO" id="GO:0046656">
    <property type="term" value="P:folic acid biosynthetic process"/>
    <property type="evidence" value="ECO:0007669"/>
    <property type="project" value="UniProtKB-UniRule"/>
</dbReference>
<dbReference type="PANTHER" id="PTHR42844:SF1">
    <property type="entry name" value="DIHYDRONEOPTERIN ALDOLASE 1-RELATED"/>
    <property type="match status" value="1"/>
</dbReference>
<keyword evidence="5 6" id="KW-0456">Lyase</keyword>
<dbReference type="NCBIfam" id="TIGR00526">
    <property type="entry name" value="folB_dom"/>
    <property type="match status" value="1"/>
</dbReference>
<sequence>MYSEIEHLDKIMLPELPFTTRHGLLPQEKSTPQEFKVGVTLWLDTFFAAESDEISDTVNYADIYARIEQIMLGAHHNLLESLASDIAKAVLADEQVQRVRVRLEKSAAPLAEGVNLPAVLEIERESADYGL</sequence>
<dbReference type="InterPro" id="IPR006157">
    <property type="entry name" value="FolB_dom"/>
</dbReference>
<dbReference type="SMART" id="SM00905">
    <property type="entry name" value="FolB"/>
    <property type="match status" value="1"/>
</dbReference>
<comment type="pathway">
    <text evidence="2 6">Cofactor biosynthesis; tetrahydrofolate biosynthesis; 2-amino-4-hydroxy-6-hydroxymethyl-7,8-dihydropteridine diphosphate from 7,8-dihydroneopterin triphosphate: step 3/4.</text>
</comment>
<dbReference type="InterPro" id="IPR006156">
    <property type="entry name" value="Dihydroneopterin_aldolase"/>
</dbReference>
<evidence type="ECO:0000256" key="5">
    <source>
        <dbReference type="ARBA" id="ARBA00023239"/>
    </source>
</evidence>
<evidence type="ECO:0000256" key="1">
    <source>
        <dbReference type="ARBA" id="ARBA00001353"/>
    </source>
</evidence>
<name>A0A9D1HJY4_9FIRM</name>
<comment type="similarity">
    <text evidence="3 6">Belongs to the DHNA family.</text>
</comment>
<proteinExistence type="inferred from homology"/>
<organism evidence="8 9">
    <name type="scientific">Candidatus Avidehalobacter gallistercoris</name>
    <dbReference type="NCBI Taxonomy" id="2840694"/>
    <lineage>
        <taxon>Bacteria</taxon>
        <taxon>Bacillati</taxon>
        <taxon>Bacillota</taxon>
        <taxon>Clostridia</taxon>
        <taxon>Eubacteriales</taxon>
        <taxon>Peptococcaceae</taxon>
        <taxon>Peptococcaceae incertae sedis</taxon>
        <taxon>Candidatus Avidehalobacter</taxon>
    </lineage>
</organism>
<comment type="caution">
    <text evidence="8">The sequence shown here is derived from an EMBL/GenBank/DDBJ whole genome shotgun (WGS) entry which is preliminary data.</text>
</comment>
<dbReference type="GO" id="GO:0046654">
    <property type="term" value="P:tetrahydrofolate biosynthetic process"/>
    <property type="evidence" value="ECO:0007669"/>
    <property type="project" value="UniProtKB-UniRule"/>
</dbReference>
<dbReference type="Proteomes" id="UP000824124">
    <property type="component" value="Unassembled WGS sequence"/>
</dbReference>
<evidence type="ECO:0000256" key="3">
    <source>
        <dbReference type="ARBA" id="ARBA00005708"/>
    </source>
</evidence>
<dbReference type="AlphaFoldDB" id="A0A9D1HJY4"/>
<evidence type="ECO:0000313" key="9">
    <source>
        <dbReference type="Proteomes" id="UP000824124"/>
    </source>
</evidence>
<dbReference type="GO" id="GO:0005737">
    <property type="term" value="C:cytoplasm"/>
    <property type="evidence" value="ECO:0007669"/>
    <property type="project" value="TreeGrafter"/>
</dbReference>
<dbReference type="EMBL" id="DVMH01000024">
    <property type="protein sequence ID" value="HIU10557.1"/>
    <property type="molecule type" value="Genomic_DNA"/>
</dbReference>
<dbReference type="NCBIfam" id="TIGR00525">
    <property type="entry name" value="folB"/>
    <property type="match status" value="1"/>
</dbReference>
<evidence type="ECO:0000256" key="4">
    <source>
        <dbReference type="ARBA" id="ARBA00022909"/>
    </source>
</evidence>
<accession>A0A9D1HJY4</accession>
<comment type="catalytic activity">
    <reaction evidence="1 6">
        <text>7,8-dihydroneopterin = 6-hydroxymethyl-7,8-dihydropterin + glycolaldehyde</text>
        <dbReference type="Rhea" id="RHEA:10540"/>
        <dbReference type="ChEBI" id="CHEBI:17001"/>
        <dbReference type="ChEBI" id="CHEBI:17071"/>
        <dbReference type="ChEBI" id="CHEBI:44841"/>
        <dbReference type="EC" id="4.1.2.25"/>
    </reaction>
</comment>
<dbReference type="GO" id="GO:0004150">
    <property type="term" value="F:dihydroneopterin aldolase activity"/>
    <property type="evidence" value="ECO:0007669"/>
    <property type="project" value="UniProtKB-UniRule"/>
</dbReference>
<dbReference type="SUPFAM" id="SSF55620">
    <property type="entry name" value="Tetrahydrobiopterin biosynthesis enzymes-like"/>
    <property type="match status" value="1"/>
</dbReference>
<dbReference type="InterPro" id="IPR043133">
    <property type="entry name" value="GTP-CH-I_C/QueF"/>
</dbReference>
<evidence type="ECO:0000259" key="7">
    <source>
        <dbReference type="SMART" id="SM00905"/>
    </source>
</evidence>
<reference evidence="8" key="1">
    <citation type="submission" date="2020-10" db="EMBL/GenBank/DDBJ databases">
        <authorList>
            <person name="Gilroy R."/>
        </authorList>
    </citation>
    <scope>NUCLEOTIDE SEQUENCE</scope>
    <source>
        <strain evidence="8">2830</strain>
    </source>
</reference>
<feature type="domain" description="Dihydroneopterin aldolase/epimerase" evidence="7">
    <location>
        <begin position="11"/>
        <end position="124"/>
    </location>
</feature>
<protein>
    <recommendedName>
        <fullName evidence="6">7,8-dihydroneopterin aldolase</fullName>
        <ecNumber evidence="6">4.1.2.25</ecNumber>
    </recommendedName>
</protein>
<evidence type="ECO:0000256" key="6">
    <source>
        <dbReference type="RuleBase" id="RU362079"/>
    </source>
</evidence>
<dbReference type="PANTHER" id="PTHR42844">
    <property type="entry name" value="DIHYDRONEOPTERIN ALDOLASE 1-RELATED"/>
    <property type="match status" value="1"/>
</dbReference>
<dbReference type="Gene3D" id="3.30.1130.10">
    <property type="match status" value="1"/>
</dbReference>
<gene>
    <name evidence="8" type="primary">folB</name>
    <name evidence="8" type="ORF">IAB00_04835</name>
</gene>
<reference evidence="8" key="2">
    <citation type="journal article" date="2021" name="PeerJ">
        <title>Extensive microbial diversity within the chicken gut microbiome revealed by metagenomics and culture.</title>
        <authorList>
            <person name="Gilroy R."/>
            <person name="Ravi A."/>
            <person name="Getino M."/>
            <person name="Pursley I."/>
            <person name="Horton D.L."/>
            <person name="Alikhan N.F."/>
            <person name="Baker D."/>
            <person name="Gharbi K."/>
            <person name="Hall N."/>
            <person name="Watson M."/>
            <person name="Adriaenssens E.M."/>
            <person name="Foster-Nyarko E."/>
            <person name="Jarju S."/>
            <person name="Secka A."/>
            <person name="Antonio M."/>
            <person name="Oren A."/>
            <person name="Chaudhuri R.R."/>
            <person name="La Ragione R."/>
            <person name="Hildebrand F."/>
            <person name="Pallen M.J."/>
        </authorList>
    </citation>
    <scope>NUCLEOTIDE SEQUENCE</scope>
    <source>
        <strain evidence="8">2830</strain>
    </source>
</reference>
<dbReference type="EC" id="4.1.2.25" evidence="6"/>
<evidence type="ECO:0000313" key="8">
    <source>
        <dbReference type="EMBL" id="HIU10557.1"/>
    </source>
</evidence>
<keyword evidence="4 6" id="KW-0289">Folate biosynthesis</keyword>
<evidence type="ECO:0000256" key="2">
    <source>
        <dbReference type="ARBA" id="ARBA00005013"/>
    </source>
</evidence>
<dbReference type="Pfam" id="PF02152">
    <property type="entry name" value="FolB"/>
    <property type="match status" value="1"/>
</dbReference>